<dbReference type="Proteomes" id="UP001612741">
    <property type="component" value="Unassembled WGS sequence"/>
</dbReference>
<dbReference type="EMBL" id="JBITGY010000002">
    <property type="protein sequence ID" value="MFI6496832.1"/>
    <property type="molecule type" value="Genomic_DNA"/>
</dbReference>
<organism evidence="2 3">
    <name type="scientific">Nonomuraea typhae</name>
    <dbReference type="NCBI Taxonomy" id="2603600"/>
    <lineage>
        <taxon>Bacteria</taxon>
        <taxon>Bacillati</taxon>
        <taxon>Actinomycetota</taxon>
        <taxon>Actinomycetes</taxon>
        <taxon>Streptosporangiales</taxon>
        <taxon>Streptosporangiaceae</taxon>
        <taxon>Nonomuraea</taxon>
    </lineage>
</organism>
<proteinExistence type="predicted"/>
<feature type="region of interest" description="Disordered" evidence="1">
    <location>
        <begin position="111"/>
        <end position="132"/>
    </location>
</feature>
<dbReference type="RefSeq" id="WP_397079259.1">
    <property type="nucleotide sequence ID" value="NZ_JBITGY010000002.1"/>
</dbReference>
<comment type="caution">
    <text evidence="2">The sequence shown here is derived from an EMBL/GenBank/DDBJ whole genome shotgun (WGS) entry which is preliminary data.</text>
</comment>
<sequence>MSISVAVRQLVLGRDGYACVCCGRSIIGRQYSLQHRRARKMGGSRLPWIDQPQNLITVLGSATTLCHGRMEKRQRADQDRGYVISEWPEIDPARIPLIVVTEFGEATVWLTPDGGLSSDPPKEAELPLEAAS</sequence>
<keyword evidence="2" id="KW-0540">Nuclease</keyword>
<keyword evidence="2" id="KW-0255">Endonuclease</keyword>
<keyword evidence="3" id="KW-1185">Reference proteome</keyword>
<reference evidence="2 3" key="1">
    <citation type="submission" date="2024-10" db="EMBL/GenBank/DDBJ databases">
        <title>The Natural Products Discovery Center: Release of the First 8490 Sequenced Strains for Exploring Actinobacteria Biosynthetic Diversity.</title>
        <authorList>
            <person name="Kalkreuter E."/>
            <person name="Kautsar S.A."/>
            <person name="Yang D."/>
            <person name="Bader C.D."/>
            <person name="Teijaro C.N."/>
            <person name="Fluegel L."/>
            <person name="Davis C.M."/>
            <person name="Simpson J.R."/>
            <person name="Lauterbach L."/>
            <person name="Steele A.D."/>
            <person name="Gui C."/>
            <person name="Meng S."/>
            <person name="Li G."/>
            <person name="Viehrig K."/>
            <person name="Ye F."/>
            <person name="Su P."/>
            <person name="Kiefer A.F."/>
            <person name="Nichols A."/>
            <person name="Cepeda A.J."/>
            <person name="Yan W."/>
            <person name="Fan B."/>
            <person name="Jiang Y."/>
            <person name="Adhikari A."/>
            <person name="Zheng C.-J."/>
            <person name="Schuster L."/>
            <person name="Cowan T.M."/>
            <person name="Smanski M.J."/>
            <person name="Chevrette M.G."/>
            <person name="De Carvalho L.P.S."/>
            <person name="Shen B."/>
        </authorList>
    </citation>
    <scope>NUCLEOTIDE SEQUENCE [LARGE SCALE GENOMIC DNA]</scope>
    <source>
        <strain evidence="2 3">NPDC050545</strain>
    </source>
</reference>
<accession>A0ABW7YM73</accession>
<protein>
    <submittedName>
        <fullName evidence="2">HNH endonuclease</fullName>
    </submittedName>
</protein>
<evidence type="ECO:0000313" key="3">
    <source>
        <dbReference type="Proteomes" id="UP001612741"/>
    </source>
</evidence>
<gene>
    <name evidence="2" type="ORF">ACIBG2_05595</name>
</gene>
<dbReference type="GO" id="GO:0004519">
    <property type="term" value="F:endonuclease activity"/>
    <property type="evidence" value="ECO:0007669"/>
    <property type="project" value="UniProtKB-KW"/>
</dbReference>
<keyword evidence="2" id="KW-0378">Hydrolase</keyword>
<evidence type="ECO:0000256" key="1">
    <source>
        <dbReference type="SAM" id="MobiDB-lite"/>
    </source>
</evidence>
<evidence type="ECO:0000313" key="2">
    <source>
        <dbReference type="EMBL" id="MFI6496832.1"/>
    </source>
</evidence>
<name>A0ABW7YM73_9ACTN</name>